<accession>A0A6N7LJ80</accession>
<dbReference type="InterPro" id="IPR006059">
    <property type="entry name" value="SBP"/>
</dbReference>
<evidence type="ECO:0000256" key="3">
    <source>
        <dbReference type="ARBA" id="ARBA00022448"/>
    </source>
</evidence>
<dbReference type="Proteomes" id="UP000439983">
    <property type="component" value="Unassembled WGS sequence"/>
</dbReference>
<keyword evidence="5" id="KW-0574">Periplasm</keyword>
<reference evidence="6 7" key="1">
    <citation type="journal article" date="2013" name="Genome Biol.">
        <title>Comparative genomics of the core and accessory genomes of 48 Sinorhizobium strains comprising five genospecies.</title>
        <authorList>
            <person name="Sugawara M."/>
            <person name="Epstein B."/>
            <person name="Badgley B.D."/>
            <person name="Unno T."/>
            <person name="Xu L."/>
            <person name="Reese J."/>
            <person name="Gyaneshwar P."/>
            <person name="Denny R."/>
            <person name="Mudge J."/>
            <person name="Bharti A.K."/>
            <person name="Farmer A.D."/>
            <person name="May G.D."/>
            <person name="Woodward J.E."/>
            <person name="Medigue C."/>
            <person name="Vallenet D."/>
            <person name="Lajus A."/>
            <person name="Rouy Z."/>
            <person name="Martinez-Vaz B."/>
            <person name="Tiffin P."/>
            <person name="Young N.D."/>
            <person name="Sadowsky M.J."/>
        </authorList>
    </citation>
    <scope>NUCLEOTIDE SEQUENCE [LARGE SCALE GENOMIC DNA]</scope>
    <source>
        <strain evidence="6 7">USDA4894</strain>
    </source>
</reference>
<keyword evidence="4" id="KW-0732">Signal</keyword>
<comment type="similarity">
    <text evidence="2">Belongs to the bacterial solute-binding protein 1 family.</text>
</comment>
<dbReference type="PANTHER" id="PTHR30006:SF3">
    <property type="entry name" value="THIAMINE-BINDING PERIPLASMIC PROTEIN"/>
    <property type="match status" value="1"/>
</dbReference>
<evidence type="ECO:0000313" key="7">
    <source>
        <dbReference type="Proteomes" id="UP000439983"/>
    </source>
</evidence>
<comment type="caution">
    <text evidence="6">The sequence shown here is derived from an EMBL/GenBank/DDBJ whole genome shotgun (WGS) entry which is preliminary data.</text>
</comment>
<dbReference type="Pfam" id="PF13416">
    <property type="entry name" value="SBP_bac_8"/>
    <property type="match status" value="1"/>
</dbReference>
<dbReference type="GO" id="GO:0030288">
    <property type="term" value="C:outer membrane-bounded periplasmic space"/>
    <property type="evidence" value="ECO:0007669"/>
    <property type="project" value="TreeGrafter"/>
</dbReference>
<dbReference type="OrthoDB" id="9815444at2"/>
<dbReference type="GO" id="GO:0030976">
    <property type="term" value="F:thiamine pyrophosphate binding"/>
    <property type="evidence" value="ECO:0007669"/>
    <property type="project" value="TreeGrafter"/>
</dbReference>
<protein>
    <submittedName>
        <fullName evidence="6">Extracellular solute-binding protein</fullName>
    </submittedName>
</protein>
<proteinExistence type="inferred from homology"/>
<name>A0A6N7LJ80_SINTE</name>
<dbReference type="EMBL" id="WITC01000111">
    <property type="protein sequence ID" value="MQX17933.1"/>
    <property type="molecule type" value="Genomic_DNA"/>
</dbReference>
<evidence type="ECO:0000256" key="5">
    <source>
        <dbReference type="ARBA" id="ARBA00022764"/>
    </source>
</evidence>
<evidence type="ECO:0000313" key="6">
    <source>
        <dbReference type="EMBL" id="MQX17933.1"/>
    </source>
</evidence>
<dbReference type="Gene3D" id="3.40.190.10">
    <property type="entry name" value="Periplasmic binding protein-like II"/>
    <property type="match status" value="2"/>
</dbReference>
<dbReference type="GO" id="GO:0030975">
    <property type="term" value="F:thiamine binding"/>
    <property type="evidence" value="ECO:0007669"/>
    <property type="project" value="TreeGrafter"/>
</dbReference>
<dbReference type="GO" id="GO:0015888">
    <property type="term" value="P:thiamine transport"/>
    <property type="evidence" value="ECO:0007669"/>
    <property type="project" value="TreeGrafter"/>
</dbReference>
<dbReference type="PANTHER" id="PTHR30006">
    <property type="entry name" value="THIAMINE-BINDING PERIPLASMIC PROTEIN-RELATED"/>
    <property type="match status" value="1"/>
</dbReference>
<sequence>MSGVTVLRLVAYMIGTATVCTTSFSEASSADFKGREAVLWNPGGKFSSALEKAYIASFEAETGAKIRLVEANIDQAISAASAQSKAGSAGWDGLAAVDSSYMPRLIAEGVVQTMDASDIPSLKSLPKTSLNDYGIPMMGSVATVSYRDADGVVPLRAVSDFFDPTIKGARAMSSLAGEAQYICTLALLSDGVTIDELSKRIDVDRCLKIVDRIKDQVTDYWANGSQMAQLMIDDSVDYCLSRDGRILQAALANPEWEDSVQWRHPVFGYFVRLKGAKNGDIIEALAKYSLDPKRQAEFTEELGYSAPNPESLAFLPDTLKPFISAAPQAQAVLTTIPAALFERMADQQVEIGNAWQAYVSK</sequence>
<comment type="subcellular location">
    <subcellularLocation>
        <location evidence="1">Periplasm</location>
    </subcellularLocation>
</comment>
<evidence type="ECO:0000256" key="4">
    <source>
        <dbReference type="ARBA" id="ARBA00022729"/>
    </source>
</evidence>
<dbReference type="AlphaFoldDB" id="A0A6N7LJ80"/>
<organism evidence="6 7">
    <name type="scientific">Sinorhizobium terangae</name>
    <dbReference type="NCBI Taxonomy" id="110322"/>
    <lineage>
        <taxon>Bacteria</taxon>
        <taxon>Pseudomonadati</taxon>
        <taxon>Pseudomonadota</taxon>
        <taxon>Alphaproteobacteria</taxon>
        <taxon>Hyphomicrobiales</taxon>
        <taxon>Rhizobiaceae</taxon>
        <taxon>Sinorhizobium/Ensifer group</taxon>
        <taxon>Sinorhizobium</taxon>
    </lineage>
</organism>
<dbReference type="RefSeq" id="WP_153441777.1">
    <property type="nucleotide sequence ID" value="NZ_JBHUJK010000003.1"/>
</dbReference>
<keyword evidence="7" id="KW-1185">Reference proteome</keyword>
<keyword evidence="3" id="KW-0813">Transport</keyword>
<evidence type="ECO:0000256" key="1">
    <source>
        <dbReference type="ARBA" id="ARBA00004418"/>
    </source>
</evidence>
<evidence type="ECO:0000256" key="2">
    <source>
        <dbReference type="ARBA" id="ARBA00008520"/>
    </source>
</evidence>
<dbReference type="SUPFAM" id="SSF53850">
    <property type="entry name" value="Periplasmic binding protein-like II"/>
    <property type="match status" value="1"/>
</dbReference>
<gene>
    <name evidence="6" type="ORF">GHK62_25250</name>
</gene>